<protein>
    <submittedName>
        <fullName evidence="8">Phospholipase_D-nuclease N-terminal</fullName>
    </submittedName>
</protein>
<evidence type="ECO:0000256" key="4">
    <source>
        <dbReference type="ARBA" id="ARBA00022989"/>
    </source>
</evidence>
<evidence type="ECO:0000313" key="9">
    <source>
        <dbReference type="Proteomes" id="UP000219193"/>
    </source>
</evidence>
<keyword evidence="3 6" id="KW-0812">Transmembrane</keyword>
<evidence type="ECO:0000256" key="1">
    <source>
        <dbReference type="ARBA" id="ARBA00004651"/>
    </source>
</evidence>
<dbReference type="Pfam" id="PF13396">
    <property type="entry name" value="PLDc_N"/>
    <property type="match status" value="1"/>
</dbReference>
<feature type="transmembrane region" description="Helical" evidence="6">
    <location>
        <begin position="36"/>
        <end position="56"/>
    </location>
</feature>
<gene>
    <name evidence="8" type="ORF">SAMN06296241_1668</name>
</gene>
<keyword evidence="4 6" id="KW-1133">Transmembrane helix</keyword>
<dbReference type="OrthoDB" id="1123449at2"/>
<dbReference type="GO" id="GO:0005886">
    <property type="term" value="C:plasma membrane"/>
    <property type="evidence" value="ECO:0007669"/>
    <property type="project" value="UniProtKB-SubCell"/>
</dbReference>
<evidence type="ECO:0000256" key="3">
    <source>
        <dbReference type="ARBA" id="ARBA00022692"/>
    </source>
</evidence>
<accession>A0A285X448</accession>
<keyword evidence="5 6" id="KW-0472">Membrane</keyword>
<comment type="subcellular location">
    <subcellularLocation>
        <location evidence="1">Cell membrane</location>
        <topology evidence="1">Multi-pass membrane protein</topology>
    </subcellularLocation>
</comment>
<dbReference type="RefSeq" id="WP_097055916.1">
    <property type="nucleotide sequence ID" value="NZ_OCMF01000002.1"/>
</dbReference>
<evidence type="ECO:0000256" key="2">
    <source>
        <dbReference type="ARBA" id="ARBA00022475"/>
    </source>
</evidence>
<dbReference type="InterPro" id="IPR027379">
    <property type="entry name" value="CLS_N"/>
</dbReference>
<reference evidence="9" key="1">
    <citation type="submission" date="2017-09" db="EMBL/GenBank/DDBJ databases">
        <authorList>
            <person name="Varghese N."/>
            <person name="Submissions S."/>
        </authorList>
    </citation>
    <scope>NUCLEOTIDE SEQUENCE [LARGE SCALE GENOMIC DNA]</scope>
    <source>
        <strain evidence="9">CGMCC 1.12641</strain>
    </source>
</reference>
<evidence type="ECO:0000313" key="8">
    <source>
        <dbReference type="EMBL" id="SOC80123.1"/>
    </source>
</evidence>
<dbReference type="EMBL" id="OCMF01000002">
    <property type="protein sequence ID" value="SOC80123.1"/>
    <property type="molecule type" value="Genomic_DNA"/>
</dbReference>
<keyword evidence="9" id="KW-1185">Reference proteome</keyword>
<organism evidence="8 9">
    <name type="scientific">Salinimicrobium sediminis</name>
    <dbReference type="NCBI Taxonomy" id="1343891"/>
    <lineage>
        <taxon>Bacteria</taxon>
        <taxon>Pseudomonadati</taxon>
        <taxon>Bacteroidota</taxon>
        <taxon>Flavobacteriia</taxon>
        <taxon>Flavobacteriales</taxon>
        <taxon>Flavobacteriaceae</taxon>
        <taxon>Salinimicrobium</taxon>
    </lineage>
</organism>
<dbReference type="Proteomes" id="UP000219193">
    <property type="component" value="Unassembled WGS sequence"/>
</dbReference>
<name>A0A285X448_9FLAO</name>
<evidence type="ECO:0000256" key="5">
    <source>
        <dbReference type="ARBA" id="ARBA00023136"/>
    </source>
</evidence>
<keyword evidence="2" id="KW-1003">Cell membrane</keyword>
<sequence length="87" mass="10343">MSKYFIIAVVLTFVLFWIWALLDLSASTFRKTKWKLAWLLIIIFFPILGSILYLLLRSEFKAKKKREFNPGFMPQRFSGNQQNHDIS</sequence>
<evidence type="ECO:0000256" key="6">
    <source>
        <dbReference type="SAM" id="Phobius"/>
    </source>
</evidence>
<evidence type="ECO:0000259" key="7">
    <source>
        <dbReference type="Pfam" id="PF13396"/>
    </source>
</evidence>
<dbReference type="AlphaFoldDB" id="A0A285X448"/>
<feature type="domain" description="Cardiolipin synthase N-terminal" evidence="7">
    <location>
        <begin position="16"/>
        <end position="57"/>
    </location>
</feature>
<proteinExistence type="predicted"/>